<comment type="caution">
    <text evidence="7">The sequence shown here is derived from an EMBL/GenBank/DDBJ whole genome shotgun (WGS) entry which is preliminary data.</text>
</comment>
<dbReference type="InterPro" id="IPR001123">
    <property type="entry name" value="LeuE-type"/>
</dbReference>
<keyword evidence="4 6" id="KW-1133">Transmembrane helix</keyword>
<dbReference type="AlphaFoldDB" id="A0A329MUQ1"/>
<gene>
    <name evidence="7" type="ORF">DQG23_04265</name>
</gene>
<feature type="transmembrane region" description="Helical" evidence="6">
    <location>
        <begin position="70"/>
        <end position="91"/>
    </location>
</feature>
<accession>A0A329MUQ1</accession>
<keyword evidence="3 6" id="KW-0812">Transmembrane</keyword>
<evidence type="ECO:0000256" key="4">
    <source>
        <dbReference type="ARBA" id="ARBA00022989"/>
    </source>
</evidence>
<name>A0A329MUQ1_9BACL</name>
<dbReference type="GO" id="GO:0005886">
    <property type="term" value="C:plasma membrane"/>
    <property type="evidence" value="ECO:0007669"/>
    <property type="project" value="UniProtKB-SubCell"/>
</dbReference>
<evidence type="ECO:0000313" key="8">
    <source>
        <dbReference type="Proteomes" id="UP000250369"/>
    </source>
</evidence>
<feature type="transmembrane region" description="Helical" evidence="6">
    <location>
        <begin position="112"/>
        <end position="135"/>
    </location>
</feature>
<dbReference type="RefSeq" id="WP_113029522.1">
    <property type="nucleotide sequence ID" value="NZ_QMFB01000001.1"/>
</dbReference>
<sequence length="204" mass="21890">MIEALIHGFLLAGGLILPLGAQNVFIFNQGANQPNFIKALPSIVTAALCDTLLVIFAVLGISAAVLTFTWLKMILLGVGIVFLLYMGWTTWNSHSSGDSASSPPILGVRKQVLFALSLSLLNPHAIMDTVIVIGMNSLQYAGANLISFTAAVITVSWLWFLGLSAAGNLMKKVDESGVWMRRLNKASAVIIWGIAIYMIVQLTS</sequence>
<evidence type="ECO:0000256" key="5">
    <source>
        <dbReference type="ARBA" id="ARBA00023136"/>
    </source>
</evidence>
<dbReference type="PANTHER" id="PTHR30086:SF20">
    <property type="entry name" value="ARGININE EXPORTER PROTEIN ARGO-RELATED"/>
    <property type="match status" value="1"/>
</dbReference>
<dbReference type="OrthoDB" id="5638726at2"/>
<reference evidence="7 8" key="1">
    <citation type="journal article" date="2009" name="Int. J. Syst. Evol. Microbiol.">
        <title>Paenibacillus contaminans sp. nov., isolated from a contaminated laboratory plate.</title>
        <authorList>
            <person name="Chou J.H."/>
            <person name="Lee J.H."/>
            <person name="Lin M.C."/>
            <person name="Chang P.S."/>
            <person name="Arun A.B."/>
            <person name="Young C.C."/>
            <person name="Chen W.M."/>
        </authorList>
    </citation>
    <scope>NUCLEOTIDE SEQUENCE [LARGE SCALE GENOMIC DNA]</scope>
    <source>
        <strain evidence="7 8">CKOBP-6</strain>
    </source>
</reference>
<comment type="subcellular location">
    <subcellularLocation>
        <location evidence="1">Cell membrane</location>
        <topology evidence="1">Multi-pass membrane protein</topology>
    </subcellularLocation>
</comment>
<dbReference type="Pfam" id="PF01810">
    <property type="entry name" value="LysE"/>
    <property type="match status" value="1"/>
</dbReference>
<evidence type="ECO:0000256" key="2">
    <source>
        <dbReference type="ARBA" id="ARBA00022475"/>
    </source>
</evidence>
<evidence type="ECO:0000256" key="1">
    <source>
        <dbReference type="ARBA" id="ARBA00004651"/>
    </source>
</evidence>
<keyword evidence="8" id="KW-1185">Reference proteome</keyword>
<proteinExistence type="predicted"/>
<protein>
    <submittedName>
        <fullName evidence="7">Amino acid transporter</fullName>
    </submittedName>
</protein>
<keyword evidence="2" id="KW-1003">Cell membrane</keyword>
<feature type="transmembrane region" description="Helical" evidence="6">
    <location>
        <begin position="141"/>
        <end position="162"/>
    </location>
</feature>
<dbReference type="GO" id="GO:0015171">
    <property type="term" value="F:amino acid transmembrane transporter activity"/>
    <property type="evidence" value="ECO:0007669"/>
    <property type="project" value="TreeGrafter"/>
</dbReference>
<feature type="transmembrane region" description="Helical" evidence="6">
    <location>
        <begin position="183"/>
        <end position="200"/>
    </location>
</feature>
<organism evidence="7 8">
    <name type="scientific">Paenibacillus contaminans</name>
    <dbReference type="NCBI Taxonomy" id="450362"/>
    <lineage>
        <taxon>Bacteria</taxon>
        <taxon>Bacillati</taxon>
        <taxon>Bacillota</taxon>
        <taxon>Bacilli</taxon>
        <taxon>Bacillales</taxon>
        <taxon>Paenibacillaceae</taxon>
        <taxon>Paenibacillus</taxon>
    </lineage>
</organism>
<evidence type="ECO:0000313" key="7">
    <source>
        <dbReference type="EMBL" id="RAV23412.1"/>
    </source>
</evidence>
<feature type="transmembrane region" description="Helical" evidence="6">
    <location>
        <begin position="6"/>
        <end position="27"/>
    </location>
</feature>
<dbReference type="Proteomes" id="UP000250369">
    <property type="component" value="Unassembled WGS sequence"/>
</dbReference>
<dbReference type="PANTHER" id="PTHR30086">
    <property type="entry name" value="ARGININE EXPORTER PROTEIN ARGO"/>
    <property type="match status" value="1"/>
</dbReference>
<evidence type="ECO:0000256" key="3">
    <source>
        <dbReference type="ARBA" id="ARBA00022692"/>
    </source>
</evidence>
<keyword evidence="5 6" id="KW-0472">Membrane</keyword>
<evidence type="ECO:0000256" key="6">
    <source>
        <dbReference type="SAM" id="Phobius"/>
    </source>
</evidence>
<dbReference type="EMBL" id="QMFB01000001">
    <property type="protein sequence ID" value="RAV23412.1"/>
    <property type="molecule type" value="Genomic_DNA"/>
</dbReference>
<feature type="transmembrane region" description="Helical" evidence="6">
    <location>
        <begin position="39"/>
        <end position="64"/>
    </location>
</feature>